<reference evidence="1 2" key="1">
    <citation type="journal article" date="2016" name="Genome Biol. Evol.">
        <title>Comparative Genomic Analyses of the Moraxella catarrhalis Serosensitive and Seroresistant Lineages Demonstrate Their Independent Evolution.</title>
        <authorList>
            <person name="Earl J.P."/>
            <person name="de Vries S.P."/>
            <person name="Ahmed A."/>
            <person name="Powell E."/>
            <person name="Schultz M.P."/>
            <person name="Hermans P.W."/>
            <person name="Hill D.J."/>
            <person name="Zhou Z."/>
            <person name="Constantinidou C.I."/>
            <person name="Hu F.Z."/>
            <person name="Bootsma H.J."/>
            <person name="Ehrlich G.D."/>
        </authorList>
    </citation>
    <scope>NUCLEOTIDE SEQUENCE [LARGE SCALE GENOMIC DNA]</scope>
    <source>
        <strain evidence="1 2">Z7542</strain>
    </source>
</reference>
<dbReference type="AlphaFoldDB" id="A0A198XVN3"/>
<dbReference type="Proteomes" id="UP000078228">
    <property type="component" value="Unassembled WGS sequence"/>
</dbReference>
<evidence type="ECO:0000313" key="1">
    <source>
        <dbReference type="EMBL" id="OAU96353.1"/>
    </source>
</evidence>
<protein>
    <recommendedName>
        <fullName evidence="3">DUF697 domain-containing protein</fullName>
    </recommendedName>
</protein>
<dbReference type="eggNOG" id="COG3597">
    <property type="taxonomic scope" value="Bacteria"/>
</dbReference>
<accession>A0A198XVN3</accession>
<gene>
    <name evidence="1" type="ORF">AO384_1041</name>
</gene>
<dbReference type="RefSeq" id="WP_064607574.1">
    <property type="nucleotide sequence ID" value="NZ_JAABLA010000004.1"/>
</dbReference>
<dbReference type="EMBL" id="LXHC01000019">
    <property type="protein sequence ID" value="OAU96353.1"/>
    <property type="molecule type" value="Genomic_DNA"/>
</dbReference>
<comment type="caution">
    <text evidence="1">The sequence shown here is derived from an EMBL/GenBank/DDBJ whole genome shotgun (WGS) entry which is preliminary data.</text>
</comment>
<dbReference type="PATRIC" id="fig|480.225.peg.1200"/>
<name>A0A198XVN3_MORCA</name>
<proteinExistence type="predicted"/>
<dbReference type="OrthoDB" id="2646363at2"/>
<keyword evidence="2" id="KW-1185">Reference proteome</keyword>
<evidence type="ECO:0008006" key="3">
    <source>
        <dbReference type="Google" id="ProtNLM"/>
    </source>
</evidence>
<sequence>MSTPVSQPVATQIDPTLDLEKIRSECQSLAKSRAKVSAGAAVIPLPFLDVAVDVAMLTKLLPEITERFGLKDKANLDTSTEEARKQNIKDRIVSVGGLIAARGVVNKTIQGFGGRFIGKQISKFIPLGGSMVAATLGYMIFKKIAFDHIEECYNIAKQSQRQETSSQDFNA</sequence>
<evidence type="ECO:0000313" key="2">
    <source>
        <dbReference type="Proteomes" id="UP000078228"/>
    </source>
</evidence>
<organism evidence="1 2">
    <name type="scientific">Moraxella catarrhalis</name>
    <name type="common">Branhamella catarrhalis</name>
    <dbReference type="NCBI Taxonomy" id="480"/>
    <lineage>
        <taxon>Bacteria</taxon>
        <taxon>Pseudomonadati</taxon>
        <taxon>Pseudomonadota</taxon>
        <taxon>Gammaproteobacteria</taxon>
        <taxon>Moraxellales</taxon>
        <taxon>Moraxellaceae</taxon>
        <taxon>Moraxella</taxon>
    </lineage>
</organism>